<protein>
    <submittedName>
        <fullName evidence="3">Uncharacterized protein</fullName>
    </submittedName>
</protein>
<accession>A0A381ZXH8</accession>
<dbReference type="Pfam" id="PF07171">
    <property type="entry name" value="MlrC_C"/>
    <property type="match status" value="1"/>
</dbReference>
<feature type="domain" description="Microcystin LR degradation protein MlrC N-terminal" evidence="2">
    <location>
        <begin position="1"/>
        <end position="169"/>
    </location>
</feature>
<evidence type="ECO:0000313" key="3">
    <source>
        <dbReference type="EMBL" id="SVA94018.1"/>
    </source>
</evidence>
<gene>
    <name evidence="3" type="ORF">METZ01_LOCUS146872</name>
</gene>
<dbReference type="InterPro" id="IPR010799">
    <property type="entry name" value="MlrC_C"/>
</dbReference>
<name>A0A381ZXH8_9ZZZZ</name>
<feature type="domain" description="Microcystin LR degradation protein MlrC C-terminal" evidence="1">
    <location>
        <begin position="182"/>
        <end position="356"/>
    </location>
</feature>
<dbReference type="AlphaFoldDB" id="A0A381ZXH8"/>
<dbReference type="Pfam" id="PF07364">
    <property type="entry name" value="DUF1485"/>
    <property type="match status" value="1"/>
</dbReference>
<sequence>RAIRERVGDAMPIVGTLDLHAHITPELLVHTDVLLAWETYPHVDAFETGERGAQAMVDILAGRLKPVMAMAKVPIVVSAIHGQTQQPGPFADVMHEAKRLEDSGKLYSINPILVHPYLNLPDMGGGVLVVANENEVDAVAAAKRLAKRYWENRHELQPETFKPSEAVRRGLQIEDGPVLMIETADCCGGGATGDSVHALRALLEEAPNHPAIIPVVDPEAARRAHAAGAGQAIRLQLGHRLDPKWGEPVSVDGIVSRLSDGAFTYHGGIWDGRSGCMGPTAVVQIGPIQIVVSSNATYDWMTEQFDLLGLDVVACKFVVAKNPMNYQQAYAGLMKAAFVLDTPGPTPANTNALTYTGMTADWFPKKTGVTIDKPTVFVSRQRDLTTRKLD</sequence>
<evidence type="ECO:0000259" key="2">
    <source>
        <dbReference type="Pfam" id="PF07364"/>
    </source>
</evidence>
<dbReference type="InterPro" id="IPR015995">
    <property type="entry name" value="MlrC_N"/>
</dbReference>
<dbReference type="EMBL" id="UINC01023078">
    <property type="protein sequence ID" value="SVA94018.1"/>
    <property type="molecule type" value="Genomic_DNA"/>
</dbReference>
<feature type="non-terminal residue" evidence="3">
    <location>
        <position position="1"/>
    </location>
</feature>
<evidence type="ECO:0000259" key="1">
    <source>
        <dbReference type="Pfam" id="PF07171"/>
    </source>
</evidence>
<reference evidence="3" key="1">
    <citation type="submission" date="2018-05" db="EMBL/GenBank/DDBJ databases">
        <authorList>
            <person name="Lanie J.A."/>
            <person name="Ng W.-L."/>
            <person name="Kazmierczak K.M."/>
            <person name="Andrzejewski T.M."/>
            <person name="Davidsen T.M."/>
            <person name="Wayne K.J."/>
            <person name="Tettelin H."/>
            <person name="Glass J.I."/>
            <person name="Rusch D."/>
            <person name="Podicherti R."/>
            <person name="Tsui H.-C.T."/>
            <person name="Winkler M.E."/>
        </authorList>
    </citation>
    <scope>NUCLEOTIDE SEQUENCE</scope>
</reference>
<proteinExistence type="predicted"/>
<organism evidence="3">
    <name type="scientific">marine metagenome</name>
    <dbReference type="NCBI Taxonomy" id="408172"/>
    <lineage>
        <taxon>unclassified sequences</taxon>
        <taxon>metagenomes</taxon>
        <taxon>ecological metagenomes</taxon>
    </lineage>
</organism>